<reference evidence="3" key="1">
    <citation type="submission" date="2025-08" db="UniProtKB">
        <authorList>
            <consortium name="RefSeq"/>
        </authorList>
    </citation>
    <scope>IDENTIFICATION</scope>
    <source>
        <strain evidence="3">15085-1641.00</strain>
        <tissue evidence="3">Whole body</tissue>
    </source>
</reference>
<evidence type="ECO:0000313" key="3">
    <source>
        <dbReference type="RefSeq" id="XP_023176632.2"/>
    </source>
</evidence>
<dbReference type="OMA" id="RNWTNAN"/>
<name>A0A6J1MHT4_DROHY</name>
<dbReference type="RefSeq" id="XP_023176632.2">
    <property type="nucleotide sequence ID" value="XM_023320864.2"/>
</dbReference>
<dbReference type="KEGG" id="dhe:111603330"/>
<dbReference type="OrthoDB" id="7811679at2759"/>
<dbReference type="Proteomes" id="UP000504633">
    <property type="component" value="Unplaced"/>
</dbReference>
<gene>
    <name evidence="3" type="primary">LOC111603330</name>
</gene>
<feature type="region of interest" description="Disordered" evidence="1">
    <location>
        <begin position="1"/>
        <end position="41"/>
    </location>
</feature>
<evidence type="ECO:0000313" key="2">
    <source>
        <dbReference type="Proteomes" id="UP000504633"/>
    </source>
</evidence>
<sequence length="132" mass="15401">MNLKPGLTDCNNNKSNWRDRNKKSNNNDSSEGKAKGTGSKLKYDLPEDYKYEVHPCICYRPQQAFECGRCHHYFHGRISERCKQHPMDFFLMDFRHCPYCLAPITDIKVSTLTWAEIRKIEDANLPNDGDDL</sequence>
<keyword evidence="2" id="KW-1185">Reference proteome</keyword>
<dbReference type="GeneID" id="111603330"/>
<dbReference type="AlphaFoldDB" id="A0A6J1MHT4"/>
<proteinExistence type="predicted"/>
<organism evidence="2 3">
    <name type="scientific">Drosophila hydei</name>
    <name type="common">Fruit fly</name>
    <dbReference type="NCBI Taxonomy" id="7224"/>
    <lineage>
        <taxon>Eukaryota</taxon>
        <taxon>Metazoa</taxon>
        <taxon>Ecdysozoa</taxon>
        <taxon>Arthropoda</taxon>
        <taxon>Hexapoda</taxon>
        <taxon>Insecta</taxon>
        <taxon>Pterygota</taxon>
        <taxon>Neoptera</taxon>
        <taxon>Endopterygota</taxon>
        <taxon>Diptera</taxon>
        <taxon>Brachycera</taxon>
        <taxon>Muscomorpha</taxon>
        <taxon>Ephydroidea</taxon>
        <taxon>Drosophilidae</taxon>
        <taxon>Drosophila</taxon>
    </lineage>
</organism>
<evidence type="ECO:0000256" key="1">
    <source>
        <dbReference type="SAM" id="MobiDB-lite"/>
    </source>
</evidence>
<protein>
    <submittedName>
        <fullName evidence="3">Uncharacterized protein CG13380</fullName>
    </submittedName>
</protein>
<accession>A0A6J1MHT4</accession>